<comment type="caution">
    <text evidence="3">The sequence shown here is derived from an EMBL/GenBank/DDBJ whole genome shotgun (WGS) entry which is preliminary data.</text>
</comment>
<feature type="region of interest" description="Disordered" evidence="1">
    <location>
        <begin position="113"/>
        <end position="147"/>
    </location>
</feature>
<feature type="domain" description="Myb-like DNA-binding" evidence="2">
    <location>
        <begin position="4"/>
        <end position="51"/>
    </location>
</feature>
<evidence type="ECO:0000256" key="1">
    <source>
        <dbReference type="SAM" id="MobiDB-lite"/>
    </source>
</evidence>
<dbReference type="EMBL" id="MCFA01000004">
    <property type="protein sequence ID" value="ORY18998.1"/>
    <property type="molecule type" value="Genomic_DNA"/>
</dbReference>
<sequence>MPADEENAKYLYLVLTAAGPSSIDWAAVAKDLDLKPGATSKRWSRLKQAMNENKPPGPTAYQFLWLCIKHCKEGKAPDWKFIAEKCDTTVGAASKRYSRLKIAMEKGEAMPTVNVPAKDKGKPKTDAGDGKEYEAPAADGQAKRKRAPPKKGMVFLIMLFPMSESPRSPLGRHSLILTNDRTTCQ</sequence>
<feature type="domain" description="Myb-like DNA-binding" evidence="2">
    <location>
        <begin position="60"/>
        <end position="105"/>
    </location>
</feature>
<name>A0A1Y2A914_9PLEO</name>
<dbReference type="OrthoDB" id="3944408at2759"/>
<feature type="region of interest" description="Disordered" evidence="1">
    <location>
        <begin position="165"/>
        <end position="185"/>
    </location>
</feature>
<evidence type="ECO:0000313" key="4">
    <source>
        <dbReference type="Proteomes" id="UP000193144"/>
    </source>
</evidence>
<evidence type="ECO:0000313" key="3">
    <source>
        <dbReference type="EMBL" id="ORY18998.1"/>
    </source>
</evidence>
<protein>
    <recommendedName>
        <fullName evidence="2">Myb-like DNA-binding domain-containing protein</fullName>
    </recommendedName>
</protein>
<keyword evidence="4" id="KW-1185">Reference proteome</keyword>
<organism evidence="3 4">
    <name type="scientific">Clohesyomyces aquaticus</name>
    <dbReference type="NCBI Taxonomy" id="1231657"/>
    <lineage>
        <taxon>Eukaryota</taxon>
        <taxon>Fungi</taxon>
        <taxon>Dikarya</taxon>
        <taxon>Ascomycota</taxon>
        <taxon>Pezizomycotina</taxon>
        <taxon>Dothideomycetes</taxon>
        <taxon>Pleosporomycetidae</taxon>
        <taxon>Pleosporales</taxon>
        <taxon>Lindgomycetaceae</taxon>
        <taxon>Clohesyomyces</taxon>
    </lineage>
</organism>
<accession>A0A1Y2A914</accession>
<proteinExistence type="predicted"/>
<dbReference type="Proteomes" id="UP000193144">
    <property type="component" value="Unassembled WGS sequence"/>
</dbReference>
<gene>
    <name evidence="3" type="ORF">BCR34DRAFT_472521</name>
</gene>
<dbReference type="STRING" id="1231657.A0A1Y2A914"/>
<dbReference type="AlphaFoldDB" id="A0A1Y2A914"/>
<evidence type="ECO:0000259" key="2">
    <source>
        <dbReference type="Pfam" id="PF22980"/>
    </source>
</evidence>
<feature type="compositionally biased region" description="Polar residues" evidence="1">
    <location>
        <begin position="176"/>
        <end position="185"/>
    </location>
</feature>
<dbReference type="Pfam" id="PF22980">
    <property type="entry name" value="Myb_DNA-bind_8"/>
    <property type="match status" value="2"/>
</dbReference>
<reference evidence="3 4" key="1">
    <citation type="submission" date="2016-07" db="EMBL/GenBank/DDBJ databases">
        <title>Pervasive Adenine N6-methylation of Active Genes in Fungi.</title>
        <authorList>
            <consortium name="DOE Joint Genome Institute"/>
            <person name="Mondo S.J."/>
            <person name="Dannebaum R.O."/>
            <person name="Kuo R.C."/>
            <person name="Labutti K."/>
            <person name="Haridas S."/>
            <person name="Kuo A."/>
            <person name="Salamov A."/>
            <person name="Ahrendt S.R."/>
            <person name="Lipzen A."/>
            <person name="Sullivan W."/>
            <person name="Andreopoulos W.B."/>
            <person name="Clum A."/>
            <person name="Lindquist E."/>
            <person name="Daum C."/>
            <person name="Ramamoorthy G.K."/>
            <person name="Gryganskyi A."/>
            <person name="Culley D."/>
            <person name="Magnuson J.K."/>
            <person name="James T.Y."/>
            <person name="O'Malley M.A."/>
            <person name="Stajich J.E."/>
            <person name="Spatafora J.W."/>
            <person name="Visel A."/>
            <person name="Grigoriev I.V."/>
        </authorList>
    </citation>
    <scope>NUCLEOTIDE SEQUENCE [LARGE SCALE GENOMIC DNA]</scope>
    <source>
        <strain evidence="3 4">CBS 115471</strain>
    </source>
</reference>
<feature type="compositionally biased region" description="Basic and acidic residues" evidence="1">
    <location>
        <begin position="117"/>
        <end position="134"/>
    </location>
</feature>
<dbReference type="InterPro" id="IPR054505">
    <property type="entry name" value="Myb_DNA-bind_8"/>
</dbReference>